<keyword evidence="2" id="KW-1185">Reference proteome</keyword>
<name>A0AAE0FJ84_9CHLO</name>
<reference evidence="1 2" key="1">
    <citation type="journal article" date="2015" name="Genome Biol. Evol.">
        <title>Comparative Genomics of a Bacterivorous Green Alga Reveals Evolutionary Causalities and Consequences of Phago-Mixotrophic Mode of Nutrition.</title>
        <authorList>
            <person name="Burns J.A."/>
            <person name="Paasch A."/>
            <person name="Narechania A."/>
            <person name="Kim E."/>
        </authorList>
    </citation>
    <scope>NUCLEOTIDE SEQUENCE [LARGE SCALE GENOMIC DNA]</scope>
    <source>
        <strain evidence="1 2">PLY_AMNH</strain>
    </source>
</reference>
<gene>
    <name evidence="1" type="ORF">CYMTET_30237</name>
</gene>
<organism evidence="1 2">
    <name type="scientific">Cymbomonas tetramitiformis</name>
    <dbReference type="NCBI Taxonomy" id="36881"/>
    <lineage>
        <taxon>Eukaryota</taxon>
        <taxon>Viridiplantae</taxon>
        <taxon>Chlorophyta</taxon>
        <taxon>Pyramimonadophyceae</taxon>
        <taxon>Pyramimonadales</taxon>
        <taxon>Pyramimonadaceae</taxon>
        <taxon>Cymbomonas</taxon>
    </lineage>
</organism>
<dbReference type="Proteomes" id="UP001190700">
    <property type="component" value="Unassembled WGS sequence"/>
</dbReference>
<comment type="caution">
    <text evidence="1">The sequence shown here is derived from an EMBL/GenBank/DDBJ whole genome shotgun (WGS) entry which is preliminary data.</text>
</comment>
<dbReference type="EMBL" id="LGRX02017397">
    <property type="protein sequence ID" value="KAK3260827.1"/>
    <property type="molecule type" value="Genomic_DNA"/>
</dbReference>
<dbReference type="AlphaFoldDB" id="A0AAE0FJ84"/>
<protein>
    <submittedName>
        <fullName evidence="1">Uncharacterized protein</fullName>
    </submittedName>
</protein>
<proteinExistence type="predicted"/>
<evidence type="ECO:0000313" key="2">
    <source>
        <dbReference type="Proteomes" id="UP001190700"/>
    </source>
</evidence>
<evidence type="ECO:0000313" key="1">
    <source>
        <dbReference type="EMBL" id="KAK3260827.1"/>
    </source>
</evidence>
<accession>A0AAE0FJ84</accession>
<sequence length="76" mass="9117">MREFFGVDHRDQVEYEQLNCAECLEDCHAGVNKDDVQRAYYEEMFNRMSRCFGRPLMHFKLPVDISVCYPLDFNML</sequence>